<dbReference type="RefSeq" id="WP_211975488.1">
    <property type="nucleotide sequence ID" value="NZ_CBFHAM010000008.1"/>
</dbReference>
<organism evidence="12 13">
    <name type="scientific">Chitinophaga hostae</name>
    <dbReference type="NCBI Taxonomy" id="2831022"/>
    <lineage>
        <taxon>Bacteria</taxon>
        <taxon>Pseudomonadati</taxon>
        <taxon>Bacteroidota</taxon>
        <taxon>Chitinophagia</taxon>
        <taxon>Chitinophagales</taxon>
        <taxon>Chitinophagaceae</taxon>
        <taxon>Chitinophaga</taxon>
    </lineage>
</organism>
<evidence type="ECO:0000256" key="7">
    <source>
        <dbReference type="ARBA" id="ARBA00023136"/>
    </source>
</evidence>
<dbReference type="Gene3D" id="3.40.50.300">
    <property type="entry name" value="P-loop containing nucleotide triphosphate hydrolases"/>
    <property type="match status" value="1"/>
</dbReference>
<dbReference type="PANTHER" id="PTHR43394">
    <property type="entry name" value="ATP-DEPENDENT PERMEASE MDL1, MITOCHONDRIAL"/>
    <property type="match status" value="1"/>
</dbReference>
<sequence length="728" mass="82867">MSFSFYKQLNAMDCGPTCLRMVARHYGRHYNADTIRQKAGFSKQGVSLLGISETAEKLGFRTRGVQITYDKLLTIAHPSILHWNQNHFVVLVSMNKRKVRIADPARGMIHYNTKEFQTYWLSNKKHGDEQAGTVLLLEPAASFYEEEGEKENKLNWNIITRYLRPSKWSIVQVFVALLIGSLLQLILPFLTQSMVDTGINTRNMQYITIVLIAQLTLTFSSTVIEFIRSRLQLRISNTANISILSDFWIKLTRLPLAYFDAHHTGDTIQRIGDNKQIQSFLTGQALTTIFSILNFFLYAAILITYSVPLFLIFSVGSTLYFLWIRLFMRIRRKINYESFHISAKENNATLQLVQGMQEIRLNNAEQLKRWEWENIQAKIFKLNFRSLNYSQWQSAGALFINQGKDIIISFTVAGLVVQGQLTFGAMIAIQYIIGQLSGPVQQFIGLSQSIQDAKISMERLNEVHNMEDEEPVTKTFVSELPEKRDIKINHLSFTYPSAGNDPVLEDINLTIPEGKVTAIVGSSGSGKTTLIKLLLKVYEQYQGEIKVGENNFKYLSPSFWRKQCGAVLQDGYIFNDTIARNIAVSEEYVDHDRLIRSCKIANIFSFIETLPNGFNTILGAEGAGVSQGQRQRLLIARAVYKNPQYLFFDEATNSLDANNEKTIVENLERFFYGRTVVVVAHRLSTVKNAHKIIVMHNGKIAEEGTHSSLTASRGKYYELVKNQLELGM</sequence>
<dbReference type="Pfam" id="PF00664">
    <property type="entry name" value="ABC_membrane"/>
    <property type="match status" value="1"/>
</dbReference>
<dbReference type="Pfam" id="PF03412">
    <property type="entry name" value="Peptidase_C39"/>
    <property type="match status" value="1"/>
</dbReference>
<dbReference type="PANTHER" id="PTHR43394:SF1">
    <property type="entry name" value="ATP-BINDING CASSETTE SUB-FAMILY B MEMBER 10, MITOCHONDRIAL"/>
    <property type="match status" value="1"/>
</dbReference>
<comment type="caution">
    <text evidence="12">The sequence shown here is derived from an EMBL/GenBank/DDBJ whole genome shotgun (WGS) entry which is preliminary data.</text>
</comment>
<keyword evidence="2 8" id="KW-0812">Transmembrane</keyword>
<dbReference type="SUPFAM" id="SSF90123">
    <property type="entry name" value="ABC transporter transmembrane region"/>
    <property type="match status" value="1"/>
</dbReference>
<dbReference type="Proteomes" id="UP000676386">
    <property type="component" value="Unassembled WGS sequence"/>
</dbReference>
<comment type="subcellular location">
    <subcellularLocation>
        <location evidence="1">Cell membrane</location>
        <topology evidence="1">Multi-pass membrane protein</topology>
    </subcellularLocation>
</comment>
<keyword evidence="6 8" id="KW-1133">Transmembrane helix</keyword>
<dbReference type="InterPro" id="IPR017871">
    <property type="entry name" value="ABC_transporter-like_CS"/>
</dbReference>
<keyword evidence="13" id="KW-1185">Reference proteome</keyword>
<dbReference type="Gene3D" id="1.20.1560.10">
    <property type="entry name" value="ABC transporter type 1, transmembrane domain"/>
    <property type="match status" value="1"/>
</dbReference>
<dbReference type="PROSITE" id="PS50893">
    <property type="entry name" value="ABC_TRANSPORTER_2"/>
    <property type="match status" value="1"/>
</dbReference>
<feature type="transmembrane region" description="Helical" evidence="8">
    <location>
        <begin position="309"/>
        <end position="328"/>
    </location>
</feature>
<evidence type="ECO:0000313" key="12">
    <source>
        <dbReference type="EMBL" id="MBS0030347.1"/>
    </source>
</evidence>
<evidence type="ECO:0000256" key="3">
    <source>
        <dbReference type="ARBA" id="ARBA00022741"/>
    </source>
</evidence>
<feature type="transmembrane region" description="Helical" evidence="8">
    <location>
        <begin position="168"/>
        <end position="186"/>
    </location>
</feature>
<evidence type="ECO:0000256" key="4">
    <source>
        <dbReference type="ARBA" id="ARBA00022801"/>
    </source>
</evidence>
<keyword evidence="5" id="KW-0067">ATP-binding</keyword>
<feature type="transmembrane region" description="Helical" evidence="8">
    <location>
        <begin position="406"/>
        <end position="433"/>
    </location>
</feature>
<dbReference type="SUPFAM" id="SSF52540">
    <property type="entry name" value="P-loop containing nucleoside triphosphate hydrolases"/>
    <property type="match status" value="1"/>
</dbReference>
<dbReference type="EMBL" id="JAGTXB010000014">
    <property type="protein sequence ID" value="MBS0030347.1"/>
    <property type="molecule type" value="Genomic_DNA"/>
</dbReference>
<proteinExistence type="predicted"/>
<dbReference type="PROSITE" id="PS50990">
    <property type="entry name" value="PEPTIDASE_C39"/>
    <property type="match status" value="1"/>
</dbReference>
<dbReference type="SMART" id="SM00382">
    <property type="entry name" value="AAA"/>
    <property type="match status" value="1"/>
</dbReference>
<dbReference type="InterPro" id="IPR027417">
    <property type="entry name" value="P-loop_NTPase"/>
</dbReference>
<feature type="transmembrane region" description="Helical" evidence="8">
    <location>
        <begin position="206"/>
        <end position="227"/>
    </location>
</feature>
<dbReference type="InterPro" id="IPR011527">
    <property type="entry name" value="ABC1_TM_dom"/>
</dbReference>
<dbReference type="CDD" id="cd18571">
    <property type="entry name" value="ABC_6TM_peptidase_like"/>
    <property type="match status" value="1"/>
</dbReference>
<name>A0ABS5J6Z7_9BACT</name>
<dbReference type="InterPro" id="IPR036640">
    <property type="entry name" value="ABC1_TM_sf"/>
</dbReference>
<dbReference type="Pfam" id="PF00005">
    <property type="entry name" value="ABC_tran"/>
    <property type="match status" value="1"/>
</dbReference>
<keyword evidence="4" id="KW-0378">Hydrolase</keyword>
<evidence type="ECO:0000256" key="6">
    <source>
        <dbReference type="ARBA" id="ARBA00022989"/>
    </source>
</evidence>
<evidence type="ECO:0000256" key="1">
    <source>
        <dbReference type="ARBA" id="ARBA00004651"/>
    </source>
</evidence>
<dbReference type="InterPro" id="IPR003593">
    <property type="entry name" value="AAA+_ATPase"/>
</dbReference>
<dbReference type="InterPro" id="IPR003439">
    <property type="entry name" value="ABC_transporter-like_ATP-bd"/>
</dbReference>
<feature type="transmembrane region" description="Helical" evidence="8">
    <location>
        <begin position="280"/>
        <end position="303"/>
    </location>
</feature>
<evidence type="ECO:0000256" key="5">
    <source>
        <dbReference type="ARBA" id="ARBA00022840"/>
    </source>
</evidence>
<dbReference type="PROSITE" id="PS50929">
    <property type="entry name" value="ABC_TM1F"/>
    <property type="match status" value="1"/>
</dbReference>
<feature type="domain" description="ABC transporter" evidence="9">
    <location>
        <begin position="486"/>
        <end position="722"/>
    </location>
</feature>
<evidence type="ECO:0000256" key="2">
    <source>
        <dbReference type="ARBA" id="ARBA00022692"/>
    </source>
</evidence>
<dbReference type="InterPro" id="IPR039421">
    <property type="entry name" value="Type_1_exporter"/>
</dbReference>
<evidence type="ECO:0000259" key="9">
    <source>
        <dbReference type="PROSITE" id="PS50893"/>
    </source>
</evidence>
<dbReference type="InterPro" id="IPR005074">
    <property type="entry name" value="Peptidase_C39"/>
</dbReference>
<accession>A0ABS5J6Z7</accession>
<evidence type="ECO:0000256" key="8">
    <source>
        <dbReference type="SAM" id="Phobius"/>
    </source>
</evidence>
<feature type="domain" description="Peptidase C39" evidence="11">
    <location>
        <begin position="8"/>
        <end position="127"/>
    </location>
</feature>
<dbReference type="CDD" id="cd02418">
    <property type="entry name" value="Peptidase_C39B"/>
    <property type="match status" value="1"/>
</dbReference>
<evidence type="ECO:0000259" key="11">
    <source>
        <dbReference type="PROSITE" id="PS50990"/>
    </source>
</evidence>
<evidence type="ECO:0000313" key="13">
    <source>
        <dbReference type="Proteomes" id="UP000676386"/>
    </source>
</evidence>
<feature type="domain" description="ABC transmembrane type-1" evidence="10">
    <location>
        <begin position="173"/>
        <end position="452"/>
    </location>
</feature>
<dbReference type="PROSITE" id="PS00211">
    <property type="entry name" value="ABC_TRANSPORTER_1"/>
    <property type="match status" value="1"/>
</dbReference>
<dbReference type="Gene3D" id="3.90.70.10">
    <property type="entry name" value="Cysteine proteinases"/>
    <property type="match status" value="1"/>
</dbReference>
<gene>
    <name evidence="12" type="ORF">KE626_23680</name>
</gene>
<evidence type="ECO:0000259" key="10">
    <source>
        <dbReference type="PROSITE" id="PS50929"/>
    </source>
</evidence>
<reference evidence="12 13" key="1">
    <citation type="submission" date="2021-04" db="EMBL/GenBank/DDBJ databases">
        <title>Chitinophaga sp. nov., isolated from the rhizosphere soil.</title>
        <authorList>
            <person name="He S."/>
        </authorList>
    </citation>
    <scope>NUCLEOTIDE SEQUENCE [LARGE SCALE GENOMIC DNA]</scope>
    <source>
        <strain evidence="12 13">2R12</strain>
    </source>
</reference>
<protein>
    <submittedName>
        <fullName evidence="12">Peptidase domain-containing ABC transporter</fullName>
    </submittedName>
</protein>
<keyword evidence="3" id="KW-0547">Nucleotide-binding</keyword>
<keyword evidence="7 8" id="KW-0472">Membrane</keyword>